<sequence length="440" mass="47047">MVQLQVIGLNCGTSVDGIDVAQVLITSAPDTSDVKIALLSYREHPIPPALRTRVLSLCRPGADTTLEEICDLNFELGELFAEAVLSSGIDLSQIDIIASHGQTLWHTPVVANQGAGYAAGERRMATLQMAEGAVLAQRTGLTVTNDFRVAELAQGRMGAPLAGFFEAALVRHPTKLRVSQNLGGMGNVTVIPPSNSPLAPGYMAFDTGPGNVLIDAAIRLLTNGVLQYDQDGIIGKRGEKELDQSFIDKFIDSVDYLAREPPKTTGRELFSDDMARRLVVELQARGMSDEGIIANITRITAETVVRALEQFVVPHYGKMEEIFICGGGAENPNIVGYVRQMFPNATVAKLNEATSPSPSKDATVKSTGGGIPADAKEAVMFALLGFLTVCGRSVPVASGEMSKEESIMGKVTPGRNYVEVMRKALCSEDQRGTLGRILVD</sequence>
<name>A0A1Y2BMV4_9TREE</name>
<dbReference type="AlphaFoldDB" id="A0A1Y2BMV4"/>
<protein>
    <submittedName>
        <fullName evidence="1">Anhydro-N-acetylmuramic acid kinase</fullName>
    </submittedName>
</protein>
<reference evidence="1 2" key="1">
    <citation type="submission" date="2016-07" db="EMBL/GenBank/DDBJ databases">
        <title>Pervasive Adenine N6-methylation of Active Genes in Fungi.</title>
        <authorList>
            <consortium name="DOE Joint Genome Institute"/>
            <person name="Mondo S.J."/>
            <person name="Dannebaum R.O."/>
            <person name="Kuo R.C."/>
            <person name="Labutti K."/>
            <person name="Haridas S."/>
            <person name="Kuo A."/>
            <person name="Salamov A."/>
            <person name="Ahrendt S.R."/>
            <person name="Lipzen A."/>
            <person name="Sullivan W."/>
            <person name="Andreopoulos W.B."/>
            <person name="Clum A."/>
            <person name="Lindquist E."/>
            <person name="Daum C."/>
            <person name="Ramamoorthy G.K."/>
            <person name="Gryganskyi A."/>
            <person name="Culley D."/>
            <person name="Magnuson J.K."/>
            <person name="James T.Y."/>
            <person name="O'Malley M.A."/>
            <person name="Stajich J.E."/>
            <person name="Spatafora J.W."/>
            <person name="Visel A."/>
            <person name="Grigoriev I.V."/>
        </authorList>
    </citation>
    <scope>NUCLEOTIDE SEQUENCE [LARGE SCALE GENOMIC DNA]</scope>
    <source>
        <strain evidence="1 2">68-887.2</strain>
    </source>
</reference>
<dbReference type="OrthoDB" id="5427593at2759"/>
<dbReference type="Proteomes" id="UP000193986">
    <property type="component" value="Unassembled WGS sequence"/>
</dbReference>
<dbReference type="SUPFAM" id="SSF53067">
    <property type="entry name" value="Actin-like ATPase domain"/>
    <property type="match status" value="1"/>
</dbReference>
<dbReference type="InParanoid" id="A0A1Y2BMV4"/>
<comment type="caution">
    <text evidence="1">The sequence shown here is derived from an EMBL/GenBank/DDBJ whole genome shotgun (WGS) entry which is preliminary data.</text>
</comment>
<dbReference type="GO" id="GO:0005524">
    <property type="term" value="F:ATP binding"/>
    <property type="evidence" value="ECO:0007669"/>
    <property type="project" value="InterPro"/>
</dbReference>
<dbReference type="Pfam" id="PF03702">
    <property type="entry name" value="AnmK"/>
    <property type="match status" value="1"/>
</dbReference>
<evidence type="ECO:0000313" key="1">
    <source>
        <dbReference type="EMBL" id="ORY35927.1"/>
    </source>
</evidence>
<keyword evidence="1" id="KW-0418">Kinase</keyword>
<dbReference type="GO" id="GO:0006040">
    <property type="term" value="P:amino sugar metabolic process"/>
    <property type="evidence" value="ECO:0007669"/>
    <property type="project" value="InterPro"/>
</dbReference>
<keyword evidence="2" id="KW-1185">Reference proteome</keyword>
<dbReference type="PANTHER" id="PTHR30605:SF0">
    <property type="entry name" value="ANHYDRO-N-ACETYLMURAMIC ACID KINASE"/>
    <property type="match status" value="1"/>
</dbReference>
<dbReference type="Gene3D" id="3.30.420.40">
    <property type="match status" value="2"/>
</dbReference>
<dbReference type="EMBL" id="MCFC01000001">
    <property type="protein sequence ID" value="ORY35927.1"/>
    <property type="molecule type" value="Genomic_DNA"/>
</dbReference>
<dbReference type="InterPro" id="IPR005338">
    <property type="entry name" value="Anhydro_N_Ac-Mur_kinase"/>
</dbReference>
<dbReference type="STRING" id="71784.A0A1Y2BMV4"/>
<dbReference type="GO" id="GO:0016773">
    <property type="term" value="F:phosphotransferase activity, alcohol group as acceptor"/>
    <property type="evidence" value="ECO:0007669"/>
    <property type="project" value="InterPro"/>
</dbReference>
<organism evidence="1 2">
    <name type="scientific">Naematelia encephala</name>
    <dbReference type="NCBI Taxonomy" id="71784"/>
    <lineage>
        <taxon>Eukaryota</taxon>
        <taxon>Fungi</taxon>
        <taxon>Dikarya</taxon>
        <taxon>Basidiomycota</taxon>
        <taxon>Agaricomycotina</taxon>
        <taxon>Tremellomycetes</taxon>
        <taxon>Tremellales</taxon>
        <taxon>Naemateliaceae</taxon>
        <taxon>Naematelia</taxon>
    </lineage>
</organism>
<keyword evidence="1" id="KW-0808">Transferase</keyword>
<evidence type="ECO:0000313" key="2">
    <source>
        <dbReference type="Proteomes" id="UP000193986"/>
    </source>
</evidence>
<dbReference type="GO" id="GO:0009254">
    <property type="term" value="P:peptidoglycan turnover"/>
    <property type="evidence" value="ECO:0007669"/>
    <property type="project" value="InterPro"/>
</dbReference>
<dbReference type="PANTHER" id="PTHR30605">
    <property type="entry name" value="ANHYDRO-N-ACETYLMURAMIC ACID KINASE"/>
    <property type="match status" value="1"/>
</dbReference>
<gene>
    <name evidence="1" type="ORF">BCR39DRAFT_461071</name>
</gene>
<proteinExistence type="predicted"/>
<accession>A0A1Y2BMV4</accession>
<dbReference type="InterPro" id="IPR043129">
    <property type="entry name" value="ATPase_NBD"/>
</dbReference>
<dbReference type="GO" id="GO:0016301">
    <property type="term" value="F:kinase activity"/>
    <property type="evidence" value="ECO:0007669"/>
    <property type="project" value="UniProtKB-KW"/>
</dbReference>